<dbReference type="EMBL" id="JBEVCJ010000008">
    <property type="protein sequence ID" value="MET1255198.1"/>
    <property type="molecule type" value="Genomic_DNA"/>
</dbReference>
<dbReference type="Proteomes" id="UP001548189">
    <property type="component" value="Unassembled WGS sequence"/>
</dbReference>
<keyword evidence="3 5" id="KW-0368">Histidine biosynthesis</keyword>
<dbReference type="Gene3D" id="3.20.20.70">
    <property type="entry name" value="Aldolase class I"/>
    <property type="match status" value="1"/>
</dbReference>
<dbReference type="Pfam" id="PF00977">
    <property type="entry name" value="His_biosynth"/>
    <property type="match status" value="1"/>
</dbReference>
<dbReference type="InterPro" id="IPR006062">
    <property type="entry name" value="His_biosynth"/>
</dbReference>
<name>A0ABV2BTD3_9GAMM</name>
<evidence type="ECO:0000313" key="7">
    <source>
        <dbReference type="Proteomes" id="UP001548189"/>
    </source>
</evidence>
<protein>
    <submittedName>
        <fullName evidence="6">HisA/HisF-related TIM barrel protein</fullName>
    </submittedName>
</protein>
<keyword evidence="2 5" id="KW-0028">Amino-acid biosynthesis</keyword>
<evidence type="ECO:0000256" key="5">
    <source>
        <dbReference type="RuleBase" id="RU003657"/>
    </source>
</evidence>
<evidence type="ECO:0000256" key="3">
    <source>
        <dbReference type="ARBA" id="ARBA00023102"/>
    </source>
</evidence>
<proteinExistence type="inferred from homology"/>
<evidence type="ECO:0000256" key="2">
    <source>
        <dbReference type="ARBA" id="ARBA00022605"/>
    </source>
</evidence>
<evidence type="ECO:0000256" key="1">
    <source>
        <dbReference type="ARBA" id="ARBA00009667"/>
    </source>
</evidence>
<comment type="caution">
    <text evidence="6">The sequence shown here is derived from an EMBL/GenBank/DDBJ whole genome shotgun (WGS) entry which is preliminary data.</text>
</comment>
<comment type="pathway">
    <text evidence="4">Amino-acid biosynthesis.</text>
</comment>
<sequence length="240" mass="26632">MQLVPVLEIRHGKCVHTLPKKNSTEQIVKENLLEVVERLVDSGITRFHIVDVDAIASGEPENVDLIEKIKIRYPTIQLQLIGGINSVDAAFVWIDAGVDYLVLNSKSVKRKNLLDDICLSFPNKVLVELDCCQFKQQGDAILELLQRLDEDGVAGIVMTDIGATTQIVKQNIISICDLIRHVELPIFINGGIENTQDVAFYLSPEVARVDGILISKVLYSNAFSLTDANEVIKTHQLSTD</sequence>
<dbReference type="PANTHER" id="PTHR43090">
    <property type="entry name" value="1-(5-PHOSPHORIBOSYL)-5-[(5-PHOSPHORIBOSYLAMINO)METHYLIDENEAMINO] IMIDAZOLE-4-CARBOXAMIDE ISOMERASE"/>
    <property type="match status" value="1"/>
</dbReference>
<dbReference type="InterPro" id="IPR013785">
    <property type="entry name" value="Aldolase_TIM"/>
</dbReference>
<dbReference type="InterPro" id="IPR044524">
    <property type="entry name" value="Isoase_HisA-like"/>
</dbReference>
<dbReference type="PANTHER" id="PTHR43090:SF2">
    <property type="entry name" value="1-(5-PHOSPHORIBOSYL)-5-[(5-PHOSPHORIBOSYLAMINO)METHYLIDENEAMINO] IMIDAZOLE-4-CARBOXAMIDE ISOMERASE"/>
    <property type="match status" value="1"/>
</dbReference>
<accession>A0ABV2BTD3</accession>
<keyword evidence="7" id="KW-1185">Reference proteome</keyword>
<gene>
    <name evidence="6" type="ORF">ABVT43_08680</name>
</gene>
<dbReference type="RefSeq" id="WP_353895784.1">
    <property type="nucleotide sequence ID" value="NZ_JBEVCJ010000008.1"/>
</dbReference>
<organism evidence="6 7">
    <name type="scientific">Aliikangiella maris</name>
    <dbReference type="NCBI Taxonomy" id="3162458"/>
    <lineage>
        <taxon>Bacteria</taxon>
        <taxon>Pseudomonadati</taxon>
        <taxon>Pseudomonadota</taxon>
        <taxon>Gammaproteobacteria</taxon>
        <taxon>Oceanospirillales</taxon>
        <taxon>Pleioneaceae</taxon>
        <taxon>Aliikangiella</taxon>
    </lineage>
</organism>
<reference evidence="6 7" key="1">
    <citation type="submission" date="2024-06" db="EMBL/GenBank/DDBJ databases">
        <authorList>
            <person name="Li F."/>
        </authorList>
    </citation>
    <scope>NUCLEOTIDE SEQUENCE [LARGE SCALE GENOMIC DNA]</scope>
    <source>
        <strain evidence="6 7">GXAS 311</strain>
    </source>
</reference>
<dbReference type="InterPro" id="IPR011060">
    <property type="entry name" value="RibuloseP-bd_barrel"/>
</dbReference>
<dbReference type="SUPFAM" id="SSF51366">
    <property type="entry name" value="Ribulose-phoshate binding barrel"/>
    <property type="match status" value="1"/>
</dbReference>
<evidence type="ECO:0000313" key="6">
    <source>
        <dbReference type="EMBL" id="MET1255198.1"/>
    </source>
</evidence>
<evidence type="ECO:0000256" key="4">
    <source>
        <dbReference type="ARBA" id="ARBA00029440"/>
    </source>
</evidence>
<comment type="similarity">
    <text evidence="1 5">Belongs to the HisA/HisF family.</text>
</comment>